<dbReference type="KEGG" id="mnt:21396792"/>
<dbReference type="InterPro" id="IPR006502">
    <property type="entry name" value="PDDEXK-like"/>
</dbReference>
<organism evidence="1 2">
    <name type="scientific">Morus notabilis</name>
    <dbReference type="NCBI Taxonomy" id="981085"/>
    <lineage>
        <taxon>Eukaryota</taxon>
        <taxon>Viridiplantae</taxon>
        <taxon>Streptophyta</taxon>
        <taxon>Embryophyta</taxon>
        <taxon>Tracheophyta</taxon>
        <taxon>Spermatophyta</taxon>
        <taxon>Magnoliopsida</taxon>
        <taxon>eudicotyledons</taxon>
        <taxon>Gunneridae</taxon>
        <taxon>Pentapetalae</taxon>
        <taxon>rosids</taxon>
        <taxon>fabids</taxon>
        <taxon>Rosales</taxon>
        <taxon>Moraceae</taxon>
        <taxon>Moreae</taxon>
        <taxon>Morus</taxon>
    </lineage>
</organism>
<sequence length="319" mass="36383">MARIPVMRFLRVAAAFDEMARVRLCESSGSEHSPELSDLVNSFIERDGSEGDVIFDDEEIDHERRDLKELERNILFDEGSDGGNNWPEPAEKKKDVLKNFLIGNVNDGDDDHMIKRKIRDEVEVAYGTIGLVDKGSQGFKRRLMTHLREKGFDAGLCKSKWEKSKRFPAGDYEYVDVNVQGTRYIVEAFLVGEFEIARPTDHYASLLEIFPRIFVGKVAELKQTVRLMCTAIKQSMKSREMPMPPWRRNAYMQTKWFGPYRRTTNSLPSKNASKLNEAFDAKRSVGFETLPIMPHFCRGDLSSSRVGLRVGNLTAAFNG</sequence>
<evidence type="ECO:0000313" key="2">
    <source>
        <dbReference type="Proteomes" id="UP000030645"/>
    </source>
</evidence>
<accession>W9QX51</accession>
<dbReference type="eggNOG" id="ENOG502QVJD">
    <property type="taxonomic scope" value="Eukaryota"/>
</dbReference>
<dbReference type="AlphaFoldDB" id="W9QX51"/>
<evidence type="ECO:0008006" key="3">
    <source>
        <dbReference type="Google" id="ProtNLM"/>
    </source>
</evidence>
<proteinExistence type="predicted"/>
<dbReference type="Proteomes" id="UP000030645">
    <property type="component" value="Unassembled WGS sequence"/>
</dbReference>
<dbReference type="OrthoDB" id="548115at2759"/>
<dbReference type="PANTHER" id="PTHR31579">
    <property type="entry name" value="OS03G0796600 PROTEIN"/>
    <property type="match status" value="1"/>
</dbReference>
<keyword evidence="2" id="KW-1185">Reference proteome</keyword>
<name>W9QX51_9ROSA</name>
<dbReference type="EMBL" id="KE343797">
    <property type="protein sequence ID" value="EXB41548.1"/>
    <property type="molecule type" value="Genomic_DNA"/>
</dbReference>
<protein>
    <recommendedName>
        <fullName evidence="3">DUF506 family protein</fullName>
    </recommendedName>
</protein>
<dbReference type="NCBIfam" id="TIGR01615">
    <property type="entry name" value="A_thal_3542"/>
    <property type="match status" value="1"/>
</dbReference>
<dbReference type="PANTHER" id="PTHR31579:SF42">
    <property type="entry name" value="DUF506 FAMILY PROTEIN (DUF506)"/>
    <property type="match status" value="1"/>
</dbReference>
<evidence type="ECO:0000313" key="1">
    <source>
        <dbReference type="EMBL" id="EXB41548.1"/>
    </source>
</evidence>
<gene>
    <name evidence="1" type="ORF">L484_013622</name>
</gene>
<dbReference type="Pfam" id="PF04720">
    <property type="entry name" value="PDDEXK_6"/>
    <property type="match status" value="1"/>
</dbReference>
<reference evidence="2" key="1">
    <citation type="submission" date="2013-01" db="EMBL/GenBank/DDBJ databases">
        <title>Draft Genome Sequence of a Mulberry Tree, Morus notabilis C.K. Schneid.</title>
        <authorList>
            <person name="He N."/>
            <person name="Zhao S."/>
        </authorList>
    </citation>
    <scope>NUCLEOTIDE SEQUENCE</scope>
</reference>